<evidence type="ECO:0000256" key="1">
    <source>
        <dbReference type="ARBA" id="ARBA00023015"/>
    </source>
</evidence>
<keyword evidence="1" id="KW-0805">Transcription regulation</keyword>
<dbReference type="PANTHER" id="PTHR38465:SF2">
    <property type="entry name" value="HTH-TYPE TRANSCRIPTIONAL REGULATOR MMPR5"/>
    <property type="match status" value="1"/>
</dbReference>
<keyword evidence="3" id="KW-0804">Transcription</keyword>
<accession>A0A8J3LA88</accession>
<comment type="caution">
    <text evidence="5">The sequence shown here is derived from an EMBL/GenBank/DDBJ whole genome shotgun (WGS) entry which is preliminary data.</text>
</comment>
<evidence type="ECO:0000256" key="3">
    <source>
        <dbReference type="ARBA" id="ARBA00023163"/>
    </source>
</evidence>
<dbReference type="Pfam" id="PF12802">
    <property type="entry name" value="MarR_2"/>
    <property type="match status" value="1"/>
</dbReference>
<evidence type="ECO:0000256" key="2">
    <source>
        <dbReference type="ARBA" id="ARBA00023125"/>
    </source>
</evidence>
<dbReference type="AlphaFoldDB" id="A0A8J3LA88"/>
<dbReference type="EMBL" id="BONJ01000020">
    <property type="protein sequence ID" value="GIG15292.1"/>
    <property type="molecule type" value="Genomic_DNA"/>
</dbReference>
<evidence type="ECO:0000259" key="4">
    <source>
        <dbReference type="Pfam" id="PF12802"/>
    </source>
</evidence>
<dbReference type="InterPro" id="IPR036388">
    <property type="entry name" value="WH-like_DNA-bd_sf"/>
</dbReference>
<protein>
    <submittedName>
        <fullName evidence="5">Transcriptional regulator</fullName>
    </submittedName>
</protein>
<organism evidence="5 6">
    <name type="scientific">Catellatospora methionotrophica</name>
    <dbReference type="NCBI Taxonomy" id="121620"/>
    <lineage>
        <taxon>Bacteria</taxon>
        <taxon>Bacillati</taxon>
        <taxon>Actinomycetota</taxon>
        <taxon>Actinomycetes</taxon>
        <taxon>Micromonosporales</taxon>
        <taxon>Micromonosporaceae</taxon>
        <taxon>Catellatospora</taxon>
    </lineage>
</organism>
<dbReference type="Gene3D" id="1.10.287.160">
    <property type="entry name" value="HR1 repeat"/>
    <property type="match status" value="1"/>
</dbReference>
<dbReference type="GO" id="GO:0003700">
    <property type="term" value="F:DNA-binding transcription factor activity"/>
    <property type="evidence" value="ECO:0007669"/>
    <property type="project" value="InterPro"/>
</dbReference>
<dbReference type="Gene3D" id="1.10.10.10">
    <property type="entry name" value="Winged helix-like DNA-binding domain superfamily/Winged helix DNA-binding domain"/>
    <property type="match status" value="1"/>
</dbReference>
<dbReference type="Proteomes" id="UP000660339">
    <property type="component" value="Unassembled WGS sequence"/>
</dbReference>
<evidence type="ECO:0000313" key="5">
    <source>
        <dbReference type="EMBL" id="GIG15292.1"/>
    </source>
</evidence>
<dbReference type="PANTHER" id="PTHR38465">
    <property type="entry name" value="HTH-TYPE TRANSCRIPTIONAL REGULATOR MJ1563-RELATED"/>
    <property type="match status" value="1"/>
</dbReference>
<reference evidence="5" key="1">
    <citation type="submission" date="2021-01" db="EMBL/GenBank/DDBJ databases">
        <title>Whole genome shotgun sequence of Catellatospora methionotrophica NBRC 14553.</title>
        <authorList>
            <person name="Komaki H."/>
            <person name="Tamura T."/>
        </authorList>
    </citation>
    <scope>NUCLEOTIDE SEQUENCE</scope>
    <source>
        <strain evidence="5">NBRC 14553</strain>
    </source>
</reference>
<keyword evidence="2" id="KW-0238">DNA-binding</keyword>
<name>A0A8J3LA88_9ACTN</name>
<proteinExistence type="predicted"/>
<dbReference type="RefSeq" id="WP_239086392.1">
    <property type="nucleotide sequence ID" value="NZ_BAAATT010000005.1"/>
</dbReference>
<dbReference type="InterPro" id="IPR052362">
    <property type="entry name" value="HTH-GbsR_regulator"/>
</dbReference>
<dbReference type="InterPro" id="IPR000835">
    <property type="entry name" value="HTH_MarR-typ"/>
</dbReference>
<sequence length="167" mass="18296">MAYSPPQRDEQAMRSFVENMARLLADWGFPRMAGRVVFTLMAADEQALTAAELAERLGVSPAGISGAIRYLVHLNMVAREPVPGSRRDRYRMVDDSWYEVTVAKMSLLKTISDAADQGVAAAGGENTPAGAKLAGMRDFYAWVQDNMPALLAQWAAHKSRLHHPPPA</sequence>
<evidence type="ECO:0000313" key="6">
    <source>
        <dbReference type="Proteomes" id="UP000660339"/>
    </source>
</evidence>
<dbReference type="InterPro" id="IPR036390">
    <property type="entry name" value="WH_DNA-bd_sf"/>
</dbReference>
<dbReference type="GO" id="GO:0003677">
    <property type="term" value="F:DNA binding"/>
    <property type="evidence" value="ECO:0007669"/>
    <property type="project" value="UniProtKB-KW"/>
</dbReference>
<dbReference type="SUPFAM" id="SSF46785">
    <property type="entry name" value="Winged helix' DNA-binding domain"/>
    <property type="match status" value="1"/>
</dbReference>
<keyword evidence="6" id="KW-1185">Reference proteome</keyword>
<gene>
    <name evidence="5" type="ORF">Cme02nite_36240</name>
</gene>
<feature type="domain" description="HTH marR-type" evidence="4">
    <location>
        <begin position="27"/>
        <end position="87"/>
    </location>
</feature>